<dbReference type="GO" id="GO:0006777">
    <property type="term" value="P:Mo-molybdopterin cofactor biosynthetic process"/>
    <property type="evidence" value="ECO:0007669"/>
    <property type="project" value="UniProtKB-UniRule"/>
</dbReference>
<dbReference type="OrthoDB" id="9804758at2"/>
<dbReference type="GO" id="GO:0061599">
    <property type="term" value="F:molybdopterin molybdotransferase activity"/>
    <property type="evidence" value="ECO:0007669"/>
    <property type="project" value="UniProtKB-UniRule"/>
</dbReference>
<feature type="domain" description="MoaB/Mog" evidence="11">
    <location>
        <begin position="186"/>
        <end position="325"/>
    </location>
</feature>
<comment type="pathway">
    <text evidence="3 10">Cofactor biosynthesis; molybdopterin biosynthesis.</text>
</comment>
<evidence type="ECO:0000256" key="9">
    <source>
        <dbReference type="ARBA" id="ARBA00047317"/>
    </source>
</evidence>
<name>A0A1T4XZS1_9CLOT</name>
<dbReference type="InterPro" id="IPR008284">
    <property type="entry name" value="MoCF_biosynth_CS"/>
</dbReference>
<dbReference type="RefSeq" id="WP_078697128.1">
    <property type="nucleotide sequence ID" value="NZ_FUYH01000017.1"/>
</dbReference>
<keyword evidence="8 10" id="KW-0501">Molybdenum cofactor biosynthesis</keyword>
<evidence type="ECO:0000259" key="11">
    <source>
        <dbReference type="SMART" id="SM00852"/>
    </source>
</evidence>
<evidence type="ECO:0000256" key="5">
    <source>
        <dbReference type="ARBA" id="ARBA00013269"/>
    </source>
</evidence>
<evidence type="ECO:0000256" key="6">
    <source>
        <dbReference type="ARBA" id="ARBA00021108"/>
    </source>
</evidence>
<protein>
    <recommendedName>
        <fullName evidence="6 10">Molybdopterin molybdenumtransferase</fullName>
        <ecNumber evidence="5 10">2.10.1.1</ecNumber>
    </recommendedName>
</protein>
<dbReference type="Pfam" id="PF03454">
    <property type="entry name" value="MoeA_C"/>
    <property type="match status" value="1"/>
</dbReference>
<dbReference type="InterPro" id="IPR005110">
    <property type="entry name" value="MoeA_linker/N"/>
</dbReference>
<dbReference type="Gene3D" id="2.170.190.11">
    <property type="entry name" value="Molybdopterin biosynthesis moea protein, domain 3"/>
    <property type="match status" value="1"/>
</dbReference>
<comment type="function">
    <text evidence="1 10">Catalyzes the insertion of molybdate into adenylated molybdopterin with the concomitant release of AMP.</text>
</comment>
<dbReference type="EMBL" id="FUYH01000017">
    <property type="protein sequence ID" value="SKA95016.1"/>
    <property type="molecule type" value="Genomic_DNA"/>
</dbReference>
<evidence type="ECO:0000256" key="1">
    <source>
        <dbReference type="ARBA" id="ARBA00002901"/>
    </source>
</evidence>
<comment type="function">
    <text evidence="2">May be involved in the biosynthesis of molybdopterin.</text>
</comment>
<gene>
    <name evidence="12" type="ORF">SAMN05443428_11717</name>
</gene>
<dbReference type="InterPro" id="IPR036425">
    <property type="entry name" value="MoaB/Mog-like_dom_sf"/>
</dbReference>
<dbReference type="InterPro" id="IPR005111">
    <property type="entry name" value="MoeA_C_domain_IV"/>
</dbReference>
<dbReference type="Pfam" id="PF03453">
    <property type="entry name" value="MoeA_N"/>
    <property type="match status" value="1"/>
</dbReference>
<evidence type="ECO:0000256" key="2">
    <source>
        <dbReference type="ARBA" id="ARBA00003487"/>
    </source>
</evidence>
<dbReference type="PROSITE" id="PS01079">
    <property type="entry name" value="MOCF_BIOSYNTHESIS_2"/>
    <property type="match status" value="1"/>
</dbReference>
<keyword evidence="10" id="KW-0808">Transferase</keyword>
<evidence type="ECO:0000256" key="8">
    <source>
        <dbReference type="ARBA" id="ARBA00023150"/>
    </source>
</evidence>
<keyword evidence="10" id="KW-0479">Metal-binding</keyword>
<evidence type="ECO:0000256" key="7">
    <source>
        <dbReference type="ARBA" id="ARBA00022505"/>
    </source>
</evidence>
<dbReference type="SUPFAM" id="SSF63867">
    <property type="entry name" value="MoeA C-terminal domain-like"/>
    <property type="match status" value="1"/>
</dbReference>
<dbReference type="CDD" id="cd00887">
    <property type="entry name" value="MoeA"/>
    <property type="match status" value="1"/>
</dbReference>
<organism evidence="12 13">
    <name type="scientific">Caloramator quimbayensis</name>
    <dbReference type="NCBI Taxonomy" id="1147123"/>
    <lineage>
        <taxon>Bacteria</taxon>
        <taxon>Bacillati</taxon>
        <taxon>Bacillota</taxon>
        <taxon>Clostridia</taxon>
        <taxon>Eubacteriales</taxon>
        <taxon>Clostridiaceae</taxon>
        <taxon>Caloramator</taxon>
    </lineage>
</organism>
<proteinExistence type="inferred from homology"/>
<sequence>MELFKVADLDEALNIVLDNNKISLGYEEIDILNSLDRVLYEDIVSPLNVPDFRRSTVDGYAVRFKDTIGASESIPAMLNLKGEVVMGKAADRDIKEGECVYVPTGGMLPYGSDAVVMIEYTEKLDDETILINSPVPFLENVVEIGEDVKKDEIILKKGSIIRPFEIGVMSSLGIKKVKVYKKAVIGIISTGNEVLDINENLTLGKIYDINSYLLMSLVKKDMAEAKSYGIVKDEYDLLKGILNKALDECDIVLISGGSSVGKKDETFKVLNSFDDLGVLIHGIAIKPGKPTLIARCKGKIVFGLPGHPLACSVIYISLVKKYIQSLVSFFEKEIPLSCTFGLNYHKAKGREEYLPVNLIDEYGELKAYPVFTKSGLITGFSKAEGYIVIPKNEEGLRENQRVYVYRL</sequence>
<dbReference type="UniPathway" id="UPA00344"/>
<dbReference type="NCBIfam" id="TIGR00177">
    <property type="entry name" value="molyb_syn"/>
    <property type="match status" value="1"/>
</dbReference>
<keyword evidence="10" id="KW-0460">Magnesium</keyword>
<dbReference type="Gene3D" id="3.90.105.10">
    <property type="entry name" value="Molybdopterin biosynthesis moea protein, domain 2"/>
    <property type="match status" value="1"/>
</dbReference>
<dbReference type="Gene3D" id="3.40.980.10">
    <property type="entry name" value="MoaB/Mog-like domain"/>
    <property type="match status" value="1"/>
</dbReference>
<keyword evidence="7 10" id="KW-0500">Molybdenum</keyword>
<evidence type="ECO:0000313" key="12">
    <source>
        <dbReference type="EMBL" id="SKA95016.1"/>
    </source>
</evidence>
<dbReference type="InterPro" id="IPR038987">
    <property type="entry name" value="MoeA-like"/>
</dbReference>
<evidence type="ECO:0000313" key="13">
    <source>
        <dbReference type="Proteomes" id="UP000190105"/>
    </source>
</evidence>
<dbReference type="SUPFAM" id="SSF63882">
    <property type="entry name" value="MoeA N-terminal region -like"/>
    <property type="match status" value="1"/>
</dbReference>
<dbReference type="GO" id="GO:0046872">
    <property type="term" value="F:metal ion binding"/>
    <property type="evidence" value="ECO:0007669"/>
    <property type="project" value="UniProtKB-UniRule"/>
</dbReference>
<evidence type="ECO:0000256" key="4">
    <source>
        <dbReference type="ARBA" id="ARBA00010763"/>
    </source>
</evidence>
<dbReference type="InterPro" id="IPR036135">
    <property type="entry name" value="MoeA_linker/N_sf"/>
</dbReference>
<dbReference type="SUPFAM" id="SSF53218">
    <property type="entry name" value="Molybdenum cofactor biosynthesis proteins"/>
    <property type="match status" value="1"/>
</dbReference>
<accession>A0A1T4XZS1</accession>
<dbReference type="Pfam" id="PF00994">
    <property type="entry name" value="MoCF_biosynth"/>
    <property type="match status" value="1"/>
</dbReference>
<dbReference type="Proteomes" id="UP000190105">
    <property type="component" value="Unassembled WGS sequence"/>
</dbReference>
<reference evidence="13" key="1">
    <citation type="submission" date="2017-02" db="EMBL/GenBank/DDBJ databases">
        <authorList>
            <person name="Varghese N."/>
            <person name="Submissions S."/>
        </authorList>
    </citation>
    <scope>NUCLEOTIDE SEQUENCE [LARGE SCALE GENOMIC DNA]</scope>
    <source>
        <strain evidence="13">USBA 833</strain>
    </source>
</reference>
<comment type="similarity">
    <text evidence="4 10">Belongs to the MoeA family.</text>
</comment>
<dbReference type="InterPro" id="IPR001453">
    <property type="entry name" value="MoaB/Mog_dom"/>
</dbReference>
<dbReference type="Gene3D" id="2.40.340.10">
    <property type="entry name" value="MoeA, C-terminal, domain IV"/>
    <property type="match status" value="1"/>
</dbReference>
<dbReference type="EC" id="2.10.1.1" evidence="5 10"/>
<dbReference type="AlphaFoldDB" id="A0A1T4XZS1"/>
<dbReference type="STRING" id="1147123.SAMN05443428_11717"/>
<comment type="cofactor">
    <cofactor evidence="10">
        <name>Mg(2+)</name>
        <dbReference type="ChEBI" id="CHEBI:18420"/>
    </cofactor>
</comment>
<dbReference type="GO" id="GO:0005829">
    <property type="term" value="C:cytosol"/>
    <property type="evidence" value="ECO:0007669"/>
    <property type="project" value="TreeGrafter"/>
</dbReference>
<keyword evidence="13" id="KW-1185">Reference proteome</keyword>
<dbReference type="SMART" id="SM00852">
    <property type="entry name" value="MoCF_biosynth"/>
    <property type="match status" value="1"/>
</dbReference>
<comment type="catalytic activity">
    <reaction evidence="9">
        <text>adenylyl-molybdopterin + molybdate = Mo-molybdopterin + AMP + H(+)</text>
        <dbReference type="Rhea" id="RHEA:35047"/>
        <dbReference type="ChEBI" id="CHEBI:15378"/>
        <dbReference type="ChEBI" id="CHEBI:36264"/>
        <dbReference type="ChEBI" id="CHEBI:62727"/>
        <dbReference type="ChEBI" id="CHEBI:71302"/>
        <dbReference type="ChEBI" id="CHEBI:456215"/>
        <dbReference type="EC" id="2.10.1.1"/>
    </reaction>
</comment>
<dbReference type="InterPro" id="IPR036688">
    <property type="entry name" value="MoeA_C_domain_IV_sf"/>
</dbReference>
<evidence type="ECO:0000256" key="3">
    <source>
        <dbReference type="ARBA" id="ARBA00005046"/>
    </source>
</evidence>
<dbReference type="PANTHER" id="PTHR10192">
    <property type="entry name" value="MOLYBDOPTERIN BIOSYNTHESIS PROTEIN"/>
    <property type="match status" value="1"/>
</dbReference>
<evidence type="ECO:0000256" key="10">
    <source>
        <dbReference type="RuleBase" id="RU365090"/>
    </source>
</evidence>
<dbReference type="PANTHER" id="PTHR10192:SF5">
    <property type="entry name" value="GEPHYRIN"/>
    <property type="match status" value="1"/>
</dbReference>